<reference evidence="1" key="2">
    <citation type="submission" date="2022-06" db="UniProtKB">
        <authorList>
            <consortium name="EnsemblMetazoa"/>
        </authorList>
    </citation>
    <scope>IDENTIFICATION</scope>
</reference>
<accession>A0A8R1XQ33</accession>
<evidence type="ECO:0000313" key="1">
    <source>
        <dbReference type="EnsemblMetazoa" id="OVOC2184.1"/>
    </source>
</evidence>
<proteinExistence type="predicted"/>
<reference evidence="2" key="1">
    <citation type="submission" date="2013-10" db="EMBL/GenBank/DDBJ databases">
        <title>Genome sequencing of Onchocerca volvulus.</title>
        <authorList>
            <person name="Cotton J."/>
            <person name="Tsai J."/>
            <person name="Stanley E."/>
            <person name="Tracey A."/>
            <person name="Holroyd N."/>
            <person name="Lustigman S."/>
            <person name="Berriman M."/>
        </authorList>
    </citation>
    <scope>NUCLEOTIDE SEQUENCE</scope>
</reference>
<evidence type="ECO:0000313" key="2">
    <source>
        <dbReference type="Proteomes" id="UP000024404"/>
    </source>
</evidence>
<keyword evidence="2" id="KW-1185">Reference proteome</keyword>
<organism evidence="1 2">
    <name type="scientific">Onchocerca volvulus</name>
    <dbReference type="NCBI Taxonomy" id="6282"/>
    <lineage>
        <taxon>Eukaryota</taxon>
        <taxon>Metazoa</taxon>
        <taxon>Ecdysozoa</taxon>
        <taxon>Nematoda</taxon>
        <taxon>Chromadorea</taxon>
        <taxon>Rhabditida</taxon>
        <taxon>Spirurina</taxon>
        <taxon>Spiruromorpha</taxon>
        <taxon>Filarioidea</taxon>
        <taxon>Onchocercidae</taxon>
        <taxon>Onchocerca</taxon>
    </lineage>
</organism>
<dbReference type="EnsemblMetazoa" id="OVOC2184.1">
    <property type="protein sequence ID" value="OVOC2184.1"/>
    <property type="gene ID" value="WBGene00238993"/>
</dbReference>
<dbReference type="Proteomes" id="UP000024404">
    <property type="component" value="Unassembled WGS sequence"/>
</dbReference>
<dbReference type="EMBL" id="CMVM020000072">
    <property type="status" value="NOT_ANNOTATED_CDS"/>
    <property type="molecule type" value="Genomic_DNA"/>
</dbReference>
<name>A0A8R1XQ33_ONCVO</name>
<sequence length="65" mass="7155">MDISSIAIITFGLSPSMTMLVDDSNRLILVGYELPANEKDCGAAEQLNSCYTIILKKQYSIGKRN</sequence>
<dbReference type="AlphaFoldDB" id="A0A8R1XQ33"/>
<protein>
    <submittedName>
        <fullName evidence="1">Uncharacterized protein</fullName>
    </submittedName>
</protein>